<sequence length="256" mass="29175">MSHLKILQSYAKRSPESFPASILFGHSAKNITIFDGFPKSKFHFLVLPRASETDLSLSDLGSLHALLKADKSKAKEVVAALADDARGVRGDIEREMVKHYGFKWDVWTGFHAAPSMVHLHLHVLSADLCSDKLKHKKHYNSFHPKLGFFLHLDDVLSWFDAEPTYYEHMVSMKKLHLLIVLKEGLTCFHCYKEMKNIPILKDHLQEEWDKLATKASRKRKRKGESADVAVPEEKGLSDQEKTLKRAKSEATENVEA</sequence>
<dbReference type="GO" id="GO:0005634">
    <property type="term" value="C:nucleus"/>
    <property type="evidence" value="ECO:0007669"/>
    <property type="project" value="TreeGrafter"/>
</dbReference>
<dbReference type="PANTHER" id="PTHR12486:SF4">
    <property type="entry name" value="APRATAXIN"/>
    <property type="match status" value="1"/>
</dbReference>
<dbReference type="Pfam" id="PF16278">
    <property type="entry name" value="zf-C2HE"/>
    <property type="match status" value="1"/>
</dbReference>
<dbReference type="OrthoDB" id="3512845at2759"/>
<dbReference type="AlphaFoldDB" id="A0A0D2NUK9"/>
<evidence type="ECO:0000313" key="3">
    <source>
        <dbReference type="EMBL" id="KJA20211.1"/>
    </source>
</evidence>
<accession>A0A0D2NUK9</accession>
<feature type="region of interest" description="Disordered" evidence="1">
    <location>
        <begin position="213"/>
        <end position="256"/>
    </location>
</feature>
<dbReference type="GO" id="GO:0000012">
    <property type="term" value="P:single strand break repair"/>
    <property type="evidence" value="ECO:0007669"/>
    <property type="project" value="TreeGrafter"/>
</dbReference>
<dbReference type="SUPFAM" id="SSF54197">
    <property type="entry name" value="HIT-like"/>
    <property type="match status" value="1"/>
</dbReference>
<dbReference type="GO" id="GO:1990165">
    <property type="term" value="F:single-strand break-containing DNA binding"/>
    <property type="evidence" value="ECO:0007669"/>
    <property type="project" value="TreeGrafter"/>
</dbReference>
<dbReference type="InterPro" id="IPR032566">
    <property type="entry name" value="Znf-C2HE"/>
</dbReference>
<evidence type="ECO:0000256" key="1">
    <source>
        <dbReference type="SAM" id="MobiDB-lite"/>
    </source>
</evidence>
<keyword evidence="4" id="KW-1185">Reference proteome</keyword>
<evidence type="ECO:0000313" key="4">
    <source>
        <dbReference type="Proteomes" id="UP000054270"/>
    </source>
</evidence>
<reference evidence="4" key="1">
    <citation type="submission" date="2014-04" db="EMBL/GenBank/DDBJ databases">
        <title>Evolutionary Origins and Diversification of the Mycorrhizal Mutualists.</title>
        <authorList>
            <consortium name="DOE Joint Genome Institute"/>
            <consortium name="Mycorrhizal Genomics Consortium"/>
            <person name="Kohler A."/>
            <person name="Kuo A."/>
            <person name="Nagy L.G."/>
            <person name="Floudas D."/>
            <person name="Copeland A."/>
            <person name="Barry K.W."/>
            <person name="Cichocki N."/>
            <person name="Veneault-Fourrey C."/>
            <person name="LaButti K."/>
            <person name="Lindquist E.A."/>
            <person name="Lipzen A."/>
            <person name="Lundell T."/>
            <person name="Morin E."/>
            <person name="Murat C."/>
            <person name="Riley R."/>
            <person name="Ohm R."/>
            <person name="Sun H."/>
            <person name="Tunlid A."/>
            <person name="Henrissat B."/>
            <person name="Grigoriev I.V."/>
            <person name="Hibbett D.S."/>
            <person name="Martin F."/>
        </authorList>
    </citation>
    <scope>NUCLEOTIDE SEQUENCE [LARGE SCALE GENOMIC DNA]</scope>
    <source>
        <strain evidence="4">FD-334 SS-4</strain>
    </source>
</reference>
<organism evidence="3 4">
    <name type="scientific">Hypholoma sublateritium (strain FD-334 SS-4)</name>
    <dbReference type="NCBI Taxonomy" id="945553"/>
    <lineage>
        <taxon>Eukaryota</taxon>
        <taxon>Fungi</taxon>
        <taxon>Dikarya</taxon>
        <taxon>Basidiomycota</taxon>
        <taxon>Agaricomycotina</taxon>
        <taxon>Agaricomycetes</taxon>
        <taxon>Agaricomycetidae</taxon>
        <taxon>Agaricales</taxon>
        <taxon>Agaricineae</taxon>
        <taxon>Strophariaceae</taxon>
        <taxon>Hypholoma</taxon>
    </lineage>
</organism>
<dbReference type="Proteomes" id="UP000054270">
    <property type="component" value="Unassembled WGS sequence"/>
</dbReference>
<name>A0A0D2NUK9_HYPSF</name>
<dbReference type="EMBL" id="KN817569">
    <property type="protein sequence ID" value="KJA20211.1"/>
    <property type="molecule type" value="Genomic_DNA"/>
</dbReference>
<dbReference type="GO" id="GO:0003697">
    <property type="term" value="F:single-stranded DNA binding"/>
    <property type="evidence" value="ECO:0007669"/>
    <property type="project" value="TreeGrafter"/>
</dbReference>
<dbReference type="GO" id="GO:0033699">
    <property type="term" value="F:DNA 5'-adenosine monophosphate hydrolase activity"/>
    <property type="evidence" value="ECO:0007669"/>
    <property type="project" value="TreeGrafter"/>
</dbReference>
<evidence type="ECO:0000259" key="2">
    <source>
        <dbReference type="Pfam" id="PF16278"/>
    </source>
</evidence>
<feature type="domain" description="Aprataxin C2HE/C2H2/C2HC zinc finger" evidence="2">
    <location>
        <begin position="146"/>
        <end position="210"/>
    </location>
</feature>
<dbReference type="Gene3D" id="3.30.428.10">
    <property type="entry name" value="HIT-like"/>
    <property type="match status" value="1"/>
</dbReference>
<dbReference type="STRING" id="945553.A0A0D2NUK9"/>
<feature type="compositionally biased region" description="Basic and acidic residues" evidence="1">
    <location>
        <begin position="231"/>
        <end position="250"/>
    </location>
</feature>
<dbReference type="GO" id="GO:0003725">
    <property type="term" value="F:double-stranded RNA binding"/>
    <property type="evidence" value="ECO:0007669"/>
    <property type="project" value="TreeGrafter"/>
</dbReference>
<dbReference type="Pfam" id="PF11969">
    <property type="entry name" value="DcpS_C"/>
    <property type="match status" value="1"/>
</dbReference>
<protein>
    <recommendedName>
        <fullName evidence="2">Aprataxin C2HE/C2H2/C2HC zinc finger domain-containing protein</fullName>
    </recommendedName>
</protein>
<dbReference type="GO" id="GO:0030983">
    <property type="term" value="F:mismatched DNA binding"/>
    <property type="evidence" value="ECO:0007669"/>
    <property type="project" value="TreeGrafter"/>
</dbReference>
<dbReference type="PANTHER" id="PTHR12486">
    <property type="entry name" value="APRATAXIN-RELATED"/>
    <property type="match status" value="1"/>
</dbReference>
<gene>
    <name evidence="3" type="ORF">HYPSUDRAFT_142540</name>
</gene>
<proteinExistence type="predicted"/>
<dbReference type="OMA" id="KSHIQSC"/>
<dbReference type="InterPro" id="IPR036265">
    <property type="entry name" value="HIT-like_sf"/>
</dbReference>